<gene>
    <name evidence="1" type="ORF">MML48_10g00001230</name>
</gene>
<name>A0ACB9SHI9_HOLOL</name>
<reference evidence="1" key="1">
    <citation type="submission" date="2022-04" db="EMBL/GenBank/DDBJ databases">
        <title>Chromosome-scale genome assembly of Holotrichia oblita Faldermann.</title>
        <authorList>
            <person name="Rongchong L."/>
        </authorList>
    </citation>
    <scope>NUCLEOTIDE SEQUENCE</scope>
    <source>
        <strain evidence="1">81SQS9</strain>
    </source>
</reference>
<keyword evidence="2" id="KW-1185">Reference proteome</keyword>
<accession>A0ACB9SHI9</accession>
<evidence type="ECO:0000313" key="2">
    <source>
        <dbReference type="Proteomes" id="UP001056778"/>
    </source>
</evidence>
<proteinExistence type="predicted"/>
<comment type="caution">
    <text evidence="1">The sequence shown here is derived from an EMBL/GenBank/DDBJ whole genome shotgun (WGS) entry which is preliminary data.</text>
</comment>
<sequence length="776" mass="89742">MWSYDKEQEHLNRLWNEVDNENSVDDPPIIDSQDEHFSNHEAESSHETDTDQSGNEVEEESDEEDHDNECATFYVSKDNSTKWAKTNRTKMPKNYAKYKKKYRKEWENLPDFRGWLTVDANDNDRAFCTTCKISLRPHKTDLLSHLKKQKHKLKFLSINPPKSQTNLNNNVVVICNELKKHELIIAAHIAVHSSIRTVDHLTNILHNEFQPAESKSFASSAITMKLHRTKCTMIIENVIAAALKDELITDIGNSSYSLIIDESTDISVHQYLCFCVRYFSEVKAKVVTTFLGIVEVKDANAVGLANTLTDYIRKIGLKLENLLALATDGASVLCGSRNSVFTILKAAVPKLISVKCIAHSLHLCCSKAASVFPDELDFLCKHIYNWFARSHQRRECYIEVFETININEKNIKFNKFIQLSETRWLERANVIKVILQQWLEIKTYFTQVANTTKDTMGKVILGMLTDINFVYFTIIYNILVQVNIVNAAFQQTNGDAFQLYKELYQLLLTFLGIVIRPIFLENLTELKSSCVNKICEILQNELSYIQINIIDFGYNYRQAIVNNNLKLTDIEKIKQNSQHFVLTLCRELTKRIPQNLEVFYSIKYFSPEICLKQINRPKFDNLPLNILDDNLSKQDFENEWNNLLAVNWNLEKDISSHNFWVKVLEYQNAGGVHIYANIAKFALTTLTLPISNAFVERIFSFMNTIKTKFRNKINIPLLEALLRIKTEFVINDTCCHKFVPSKAMFQKFNATMYNFKKQAEGDVNDELVDIFSETEF</sequence>
<evidence type="ECO:0000313" key="1">
    <source>
        <dbReference type="EMBL" id="KAI4454278.1"/>
    </source>
</evidence>
<organism evidence="1 2">
    <name type="scientific">Holotrichia oblita</name>
    <name type="common">Chafer beetle</name>
    <dbReference type="NCBI Taxonomy" id="644536"/>
    <lineage>
        <taxon>Eukaryota</taxon>
        <taxon>Metazoa</taxon>
        <taxon>Ecdysozoa</taxon>
        <taxon>Arthropoda</taxon>
        <taxon>Hexapoda</taxon>
        <taxon>Insecta</taxon>
        <taxon>Pterygota</taxon>
        <taxon>Neoptera</taxon>
        <taxon>Endopterygota</taxon>
        <taxon>Coleoptera</taxon>
        <taxon>Polyphaga</taxon>
        <taxon>Scarabaeiformia</taxon>
        <taxon>Scarabaeidae</taxon>
        <taxon>Melolonthinae</taxon>
        <taxon>Holotrichia</taxon>
    </lineage>
</organism>
<dbReference type="Proteomes" id="UP001056778">
    <property type="component" value="Chromosome 10"/>
</dbReference>
<protein>
    <submittedName>
        <fullName evidence="1">Hat family dimerization domaincontaining protein-related</fullName>
    </submittedName>
</protein>
<dbReference type="EMBL" id="CM043024">
    <property type="protein sequence ID" value="KAI4454278.1"/>
    <property type="molecule type" value="Genomic_DNA"/>
</dbReference>